<evidence type="ECO:0000313" key="3">
    <source>
        <dbReference type="Proteomes" id="UP000694918"/>
    </source>
</evidence>
<feature type="domain" description="Trichome birefringence-like C-terminal" evidence="2">
    <location>
        <begin position="23"/>
        <end position="171"/>
    </location>
</feature>
<dbReference type="Proteomes" id="UP000694918">
    <property type="component" value="Unplaced"/>
</dbReference>
<reference evidence="4" key="1">
    <citation type="submission" date="2025-08" db="UniProtKB">
        <authorList>
            <consortium name="RefSeq"/>
        </authorList>
    </citation>
    <scope>IDENTIFICATION</scope>
</reference>
<dbReference type="InterPro" id="IPR029962">
    <property type="entry name" value="TBL"/>
</dbReference>
<dbReference type="RefSeq" id="XP_011038230.1">
    <property type="nucleotide sequence ID" value="XM_011039928.1"/>
</dbReference>
<evidence type="ECO:0000256" key="1">
    <source>
        <dbReference type="ARBA" id="ARBA00007727"/>
    </source>
</evidence>
<gene>
    <name evidence="4" type="primary">LOC105135175</name>
</gene>
<evidence type="ECO:0000259" key="2">
    <source>
        <dbReference type="Pfam" id="PF13839"/>
    </source>
</evidence>
<dbReference type="InterPro" id="IPR026057">
    <property type="entry name" value="TBL_C"/>
</dbReference>
<sequence length="249" mass="29001">MARHGHVDLQQLALVDSFRKISAEYGVKILLYRTPFLVDLVNDNKAGRILKLDTIRNGKAWRGMDMLIFNSWHWWTHSGRSQPWDYIQEGNKLYKNMNRLIAFYKGLTTWARWVNRYVDPSRTKVFFQDISPTHYEGRDWMEPSKSCASETQPFFGTRYPAGMPLEWVVVNKAVGVKWVYTTKFNADNSINKYKARLVVKGYAQMFGVDFSKTFTLVARLDSIRMLLDLAAQNGWIIHQMNAKSAFLIV</sequence>
<dbReference type="PANTHER" id="PTHR32285">
    <property type="entry name" value="PROTEIN TRICHOME BIREFRINGENCE-LIKE 9-RELATED"/>
    <property type="match status" value="1"/>
</dbReference>
<accession>A0AAJ6UYZ2</accession>
<name>A0AAJ6UYZ2_POPEU</name>
<dbReference type="GO" id="GO:0016413">
    <property type="term" value="F:O-acetyltransferase activity"/>
    <property type="evidence" value="ECO:0007669"/>
    <property type="project" value="InterPro"/>
</dbReference>
<dbReference type="GeneID" id="105135175"/>
<proteinExistence type="inferred from homology"/>
<comment type="similarity">
    <text evidence="1">Belongs to the PC-esterase family. TBL subfamily.</text>
</comment>
<evidence type="ECO:0000313" key="4">
    <source>
        <dbReference type="RefSeq" id="XP_011038230.1"/>
    </source>
</evidence>
<dbReference type="AlphaFoldDB" id="A0AAJ6UYZ2"/>
<dbReference type="Pfam" id="PF13839">
    <property type="entry name" value="PC-Esterase"/>
    <property type="match status" value="1"/>
</dbReference>
<keyword evidence="3" id="KW-1185">Reference proteome</keyword>
<dbReference type="KEGG" id="peu:105135175"/>
<dbReference type="GO" id="GO:0005794">
    <property type="term" value="C:Golgi apparatus"/>
    <property type="evidence" value="ECO:0007669"/>
    <property type="project" value="TreeGrafter"/>
</dbReference>
<protein>
    <submittedName>
        <fullName evidence="4">Protein trichome birefringence-like 39</fullName>
    </submittedName>
</protein>
<dbReference type="PANTHER" id="PTHR32285:SF71">
    <property type="entry name" value="PROTEIN TRICHOME BIREFRINGENCE-LIKE 39"/>
    <property type="match status" value="1"/>
</dbReference>
<organism evidence="3 4">
    <name type="scientific">Populus euphratica</name>
    <name type="common">Euphrates poplar</name>
    <dbReference type="NCBI Taxonomy" id="75702"/>
    <lineage>
        <taxon>Eukaryota</taxon>
        <taxon>Viridiplantae</taxon>
        <taxon>Streptophyta</taxon>
        <taxon>Embryophyta</taxon>
        <taxon>Tracheophyta</taxon>
        <taxon>Spermatophyta</taxon>
        <taxon>Magnoliopsida</taxon>
        <taxon>eudicotyledons</taxon>
        <taxon>Gunneridae</taxon>
        <taxon>Pentapetalae</taxon>
        <taxon>rosids</taxon>
        <taxon>fabids</taxon>
        <taxon>Malpighiales</taxon>
        <taxon>Salicaceae</taxon>
        <taxon>Saliceae</taxon>
        <taxon>Populus</taxon>
    </lineage>
</organism>